<name>K1P7R8_MAGGI</name>
<evidence type="ECO:0000313" key="1">
    <source>
        <dbReference type="EMBL" id="EKC17593.1"/>
    </source>
</evidence>
<dbReference type="EMBL" id="JH822536">
    <property type="protein sequence ID" value="EKC17593.1"/>
    <property type="molecule type" value="Genomic_DNA"/>
</dbReference>
<sequence length="172" mass="19412">MMDNNVFWATSASIIAYTSAVEVDSEVEKNAPPLPEQRPAGGLEVDLQTALKSPEKSTVRGKIVMMIADSPDIEIKDEDKEKVYDDLDFAEETQATKQIVLTDFTECDIYNCCDMPRNYALKIFFLHGTIEKVLRQTIEFQTKDELIVQVVEKLPIRFTAAISNNNFVNVSI</sequence>
<organism evidence="1">
    <name type="scientific">Magallana gigas</name>
    <name type="common">Pacific oyster</name>
    <name type="synonym">Crassostrea gigas</name>
    <dbReference type="NCBI Taxonomy" id="29159"/>
    <lineage>
        <taxon>Eukaryota</taxon>
        <taxon>Metazoa</taxon>
        <taxon>Spiralia</taxon>
        <taxon>Lophotrochozoa</taxon>
        <taxon>Mollusca</taxon>
        <taxon>Bivalvia</taxon>
        <taxon>Autobranchia</taxon>
        <taxon>Pteriomorphia</taxon>
        <taxon>Ostreida</taxon>
        <taxon>Ostreoidea</taxon>
        <taxon>Ostreidae</taxon>
        <taxon>Magallana</taxon>
    </lineage>
</organism>
<dbReference type="AlphaFoldDB" id="K1P7R8"/>
<gene>
    <name evidence="1" type="ORF">CGI_10000505</name>
</gene>
<proteinExistence type="predicted"/>
<protein>
    <submittedName>
        <fullName evidence="1">Uncharacterized protein</fullName>
    </submittedName>
</protein>
<accession>K1P7R8</accession>
<dbReference type="InParanoid" id="K1P7R8"/>
<reference evidence="1" key="1">
    <citation type="journal article" date="2012" name="Nature">
        <title>The oyster genome reveals stress adaptation and complexity of shell formation.</title>
        <authorList>
            <person name="Zhang G."/>
            <person name="Fang X."/>
            <person name="Guo X."/>
            <person name="Li L."/>
            <person name="Luo R."/>
            <person name="Xu F."/>
            <person name="Yang P."/>
            <person name="Zhang L."/>
            <person name="Wang X."/>
            <person name="Qi H."/>
            <person name="Xiong Z."/>
            <person name="Que H."/>
            <person name="Xie Y."/>
            <person name="Holland P.W."/>
            <person name="Paps J."/>
            <person name="Zhu Y."/>
            <person name="Wu F."/>
            <person name="Chen Y."/>
            <person name="Wang J."/>
            <person name="Peng C."/>
            <person name="Meng J."/>
            <person name="Yang L."/>
            <person name="Liu J."/>
            <person name="Wen B."/>
            <person name="Zhang N."/>
            <person name="Huang Z."/>
            <person name="Zhu Q."/>
            <person name="Feng Y."/>
            <person name="Mount A."/>
            <person name="Hedgecock D."/>
            <person name="Xu Z."/>
            <person name="Liu Y."/>
            <person name="Domazet-Loso T."/>
            <person name="Du Y."/>
            <person name="Sun X."/>
            <person name="Zhang S."/>
            <person name="Liu B."/>
            <person name="Cheng P."/>
            <person name="Jiang X."/>
            <person name="Li J."/>
            <person name="Fan D."/>
            <person name="Wang W."/>
            <person name="Fu W."/>
            <person name="Wang T."/>
            <person name="Wang B."/>
            <person name="Zhang J."/>
            <person name="Peng Z."/>
            <person name="Li Y."/>
            <person name="Li N."/>
            <person name="Wang J."/>
            <person name="Chen M."/>
            <person name="He Y."/>
            <person name="Tan F."/>
            <person name="Song X."/>
            <person name="Zheng Q."/>
            <person name="Huang R."/>
            <person name="Yang H."/>
            <person name="Du X."/>
            <person name="Chen L."/>
            <person name="Yang M."/>
            <person name="Gaffney P.M."/>
            <person name="Wang S."/>
            <person name="Luo L."/>
            <person name="She Z."/>
            <person name="Ming Y."/>
            <person name="Huang W."/>
            <person name="Zhang S."/>
            <person name="Huang B."/>
            <person name="Zhang Y."/>
            <person name="Qu T."/>
            <person name="Ni P."/>
            <person name="Miao G."/>
            <person name="Wang J."/>
            <person name="Wang Q."/>
            <person name="Steinberg C.E."/>
            <person name="Wang H."/>
            <person name="Li N."/>
            <person name="Qian L."/>
            <person name="Zhang G."/>
            <person name="Li Y."/>
            <person name="Yang H."/>
            <person name="Liu X."/>
            <person name="Wang J."/>
            <person name="Yin Y."/>
            <person name="Wang J."/>
        </authorList>
    </citation>
    <scope>NUCLEOTIDE SEQUENCE [LARGE SCALE GENOMIC DNA]</scope>
    <source>
        <strain evidence="1">05x7-T-G4-1.051#20</strain>
    </source>
</reference>
<dbReference type="HOGENOM" id="CLU_1556751_0_0_1"/>